<feature type="transmembrane region" description="Helical" evidence="6">
    <location>
        <begin position="35"/>
        <end position="54"/>
    </location>
</feature>
<evidence type="ECO:0000256" key="1">
    <source>
        <dbReference type="ARBA" id="ARBA00004651"/>
    </source>
</evidence>
<evidence type="ECO:0000256" key="2">
    <source>
        <dbReference type="ARBA" id="ARBA00022475"/>
    </source>
</evidence>
<keyword evidence="2" id="KW-1003">Cell membrane</keyword>
<dbReference type="Pfam" id="PF03626">
    <property type="entry name" value="COX4_pro"/>
    <property type="match status" value="1"/>
</dbReference>
<proteinExistence type="predicted"/>
<accession>A0A6N9SWE0</accession>
<keyword evidence="4 6" id="KW-1133">Transmembrane helix</keyword>
<evidence type="ECO:0000256" key="5">
    <source>
        <dbReference type="ARBA" id="ARBA00023136"/>
    </source>
</evidence>
<reference evidence="7 8" key="1">
    <citation type="submission" date="2020-01" db="EMBL/GenBank/DDBJ databases">
        <title>Jiella pacifica sp. nov.</title>
        <authorList>
            <person name="Xue Z."/>
            <person name="Zhu S."/>
            <person name="Chen J."/>
            <person name="Yang J."/>
        </authorList>
    </citation>
    <scope>NUCLEOTIDE SEQUENCE [LARGE SCALE GENOMIC DNA]</scope>
    <source>
        <strain evidence="7 8">40Bstr34</strain>
    </source>
</reference>
<name>A0A6N9SWE0_9HYPH</name>
<dbReference type="AlphaFoldDB" id="A0A6N9SWE0"/>
<keyword evidence="3 6" id="KW-0812">Transmembrane</keyword>
<evidence type="ECO:0000313" key="8">
    <source>
        <dbReference type="Proteomes" id="UP000469011"/>
    </source>
</evidence>
<evidence type="ECO:0008006" key="9">
    <source>
        <dbReference type="Google" id="ProtNLM"/>
    </source>
</evidence>
<dbReference type="InterPro" id="IPR005171">
    <property type="entry name" value="Cyt_c_oxidase_su4_prok"/>
</dbReference>
<evidence type="ECO:0000256" key="4">
    <source>
        <dbReference type="ARBA" id="ARBA00022989"/>
    </source>
</evidence>
<comment type="subcellular location">
    <subcellularLocation>
        <location evidence="1">Cell membrane</location>
        <topology evidence="1">Multi-pass membrane protein</topology>
    </subcellularLocation>
</comment>
<feature type="transmembrane region" description="Helical" evidence="6">
    <location>
        <begin position="60"/>
        <end position="80"/>
    </location>
</feature>
<protein>
    <recommendedName>
        <fullName evidence="9">Cytochrome c oxidase subunit 4</fullName>
    </recommendedName>
</protein>
<dbReference type="GO" id="GO:0005886">
    <property type="term" value="C:plasma membrane"/>
    <property type="evidence" value="ECO:0007669"/>
    <property type="project" value="UniProtKB-SubCell"/>
</dbReference>
<comment type="caution">
    <text evidence="7">The sequence shown here is derived from an EMBL/GenBank/DDBJ whole genome shotgun (WGS) entry which is preliminary data.</text>
</comment>
<feature type="transmembrane region" description="Helical" evidence="6">
    <location>
        <begin position="87"/>
        <end position="107"/>
    </location>
</feature>
<evidence type="ECO:0000256" key="3">
    <source>
        <dbReference type="ARBA" id="ARBA00022692"/>
    </source>
</evidence>
<sequence>MSHATQHRNDEDLLTADVRNAADRKALLPPLMPELGVFVALFALAATSVLVAFWSAFGGLAILACLAIAVVMAALVMIFFMHLRSAMAVMTLASLAGVVWLAILFGLTMADYLTRPGEIGSSIQTPRQAETEAEAAN</sequence>
<gene>
    <name evidence="7" type="ORF">GTK09_03060</name>
</gene>
<evidence type="ECO:0000313" key="7">
    <source>
        <dbReference type="EMBL" id="NDW03397.1"/>
    </source>
</evidence>
<evidence type="ECO:0000256" key="6">
    <source>
        <dbReference type="SAM" id="Phobius"/>
    </source>
</evidence>
<dbReference type="EMBL" id="JAAAMG010000002">
    <property type="protein sequence ID" value="NDW03397.1"/>
    <property type="molecule type" value="Genomic_DNA"/>
</dbReference>
<organism evidence="7 8">
    <name type="scientific">Jiella pacifica</name>
    <dbReference type="NCBI Taxonomy" id="2696469"/>
    <lineage>
        <taxon>Bacteria</taxon>
        <taxon>Pseudomonadati</taxon>
        <taxon>Pseudomonadota</taxon>
        <taxon>Alphaproteobacteria</taxon>
        <taxon>Hyphomicrobiales</taxon>
        <taxon>Aurantimonadaceae</taxon>
        <taxon>Jiella</taxon>
    </lineage>
</organism>
<dbReference type="InterPro" id="IPR011743">
    <property type="entry name" value="Caa3_sub_IV"/>
</dbReference>
<dbReference type="RefSeq" id="WP_163461040.1">
    <property type="nucleotide sequence ID" value="NZ_JAAAMG010000002.1"/>
</dbReference>
<dbReference type="NCBIfam" id="TIGR02229">
    <property type="entry name" value="caa3_sub_IV"/>
    <property type="match status" value="1"/>
</dbReference>
<keyword evidence="8" id="KW-1185">Reference proteome</keyword>
<keyword evidence="5 6" id="KW-0472">Membrane</keyword>
<dbReference type="Proteomes" id="UP000469011">
    <property type="component" value="Unassembled WGS sequence"/>
</dbReference>